<keyword evidence="5" id="KW-1185">Reference proteome</keyword>
<dbReference type="OrthoDB" id="671583at2"/>
<dbReference type="AlphaFoldDB" id="A0A098G8Z6"/>
<keyword evidence="2 3" id="KW-0040">ANK repeat</keyword>
<dbReference type="PANTHER" id="PTHR24180:SF45">
    <property type="entry name" value="POLY [ADP-RIBOSE] POLYMERASE TANKYRASE"/>
    <property type="match status" value="1"/>
</dbReference>
<dbReference type="Proteomes" id="UP000032430">
    <property type="component" value="Chromosome I"/>
</dbReference>
<evidence type="ECO:0000313" key="4">
    <source>
        <dbReference type="EMBL" id="CEG58469.1"/>
    </source>
</evidence>
<dbReference type="STRING" id="1212491.LFA_3127"/>
<dbReference type="HOGENOM" id="CLU_865437_0_0_6"/>
<dbReference type="SUPFAM" id="SSF48403">
    <property type="entry name" value="Ankyrin repeat"/>
    <property type="match status" value="1"/>
</dbReference>
<organism evidence="4 5">
    <name type="scientific">Legionella fallonii LLAP-10</name>
    <dbReference type="NCBI Taxonomy" id="1212491"/>
    <lineage>
        <taxon>Bacteria</taxon>
        <taxon>Pseudomonadati</taxon>
        <taxon>Pseudomonadota</taxon>
        <taxon>Gammaproteobacteria</taxon>
        <taxon>Legionellales</taxon>
        <taxon>Legionellaceae</taxon>
        <taxon>Legionella</taxon>
    </lineage>
</organism>
<evidence type="ECO:0000313" key="5">
    <source>
        <dbReference type="Proteomes" id="UP000032430"/>
    </source>
</evidence>
<proteinExistence type="predicted"/>
<dbReference type="PROSITE" id="PS50088">
    <property type="entry name" value="ANK_REPEAT"/>
    <property type="match status" value="1"/>
</dbReference>
<dbReference type="InterPro" id="IPR002110">
    <property type="entry name" value="Ankyrin_rpt"/>
</dbReference>
<keyword evidence="1" id="KW-0677">Repeat</keyword>
<name>A0A098G8Z6_9GAMM</name>
<dbReference type="PANTHER" id="PTHR24180">
    <property type="entry name" value="CYCLIN-DEPENDENT KINASE INHIBITOR 2C-RELATED"/>
    <property type="match status" value="1"/>
</dbReference>
<dbReference type="PROSITE" id="PS50297">
    <property type="entry name" value="ANK_REP_REGION"/>
    <property type="match status" value="1"/>
</dbReference>
<dbReference type="InterPro" id="IPR036770">
    <property type="entry name" value="Ankyrin_rpt-contain_sf"/>
</dbReference>
<gene>
    <name evidence="4" type="ORF">LFA_3127</name>
</gene>
<feature type="repeat" description="ANK" evidence="3">
    <location>
        <begin position="136"/>
        <end position="168"/>
    </location>
</feature>
<evidence type="ECO:0000256" key="1">
    <source>
        <dbReference type="ARBA" id="ARBA00022737"/>
    </source>
</evidence>
<sequence length="321" mass="36266">MRINLSTNGIKNFYLGTDLHVAAINGDLVEVERILAEHPEQYKQITRSERGGWDYVRLSCSRATALHYALIQQWYSIAERLLQHTDCPIIINIANSAGASILNLIVLLPDREQALNLAKLALDIKGIQVNNVNSNLFSSPLYHASEMGNLEMVRLLLDRGADPNVVGGIHVRESLLNHLAEKLTHTDDIAKINSLNAMILLLIDRGADPKRFGQSGATFFDDVIGKKDIESKLDPKIKERLQDIWKISSAEEITKAKEIYWALQPFAPDTGESFQSPSLEDTALLVNLKKERKRAKRSDYDCTVLYDREHRFIYQICKTTL</sequence>
<accession>A0A098G8Z6</accession>
<dbReference type="Pfam" id="PF00023">
    <property type="entry name" value="Ank"/>
    <property type="match status" value="1"/>
</dbReference>
<dbReference type="KEGG" id="lfa:LFA_3127"/>
<protein>
    <submittedName>
        <fullName evidence="4">Uncharacterized protein</fullName>
    </submittedName>
</protein>
<evidence type="ECO:0000256" key="2">
    <source>
        <dbReference type="ARBA" id="ARBA00023043"/>
    </source>
</evidence>
<dbReference type="InterPro" id="IPR051637">
    <property type="entry name" value="Ank_repeat_dom-contain_49"/>
</dbReference>
<dbReference type="EMBL" id="LN614827">
    <property type="protein sequence ID" value="CEG58469.1"/>
    <property type="molecule type" value="Genomic_DNA"/>
</dbReference>
<reference evidence="5" key="1">
    <citation type="submission" date="2014-09" db="EMBL/GenBank/DDBJ databases">
        <authorList>
            <person name="Gomez-Valero L."/>
        </authorList>
    </citation>
    <scope>NUCLEOTIDE SEQUENCE [LARGE SCALE GENOMIC DNA]</scope>
    <source>
        <strain evidence="5">ATCC700992</strain>
    </source>
</reference>
<dbReference type="Gene3D" id="1.25.40.20">
    <property type="entry name" value="Ankyrin repeat-containing domain"/>
    <property type="match status" value="1"/>
</dbReference>
<dbReference type="SMART" id="SM00248">
    <property type="entry name" value="ANK"/>
    <property type="match status" value="3"/>
</dbReference>
<dbReference type="RefSeq" id="WP_045096781.1">
    <property type="nucleotide sequence ID" value="NZ_LN614827.1"/>
</dbReference>
<evidence type="ECO:0000256" key="3">
    <source>
        <dbReference type="PROSITE-ProRule" id="PRU00023"/>
    </source>
</evidence>